<organism evidence="3 4">
    <name type="scientific">Leucobacter komagatae</name>
    <dbReference type="NCBI Taxonomy" id="55969"/>
    <lineage>
        <taxon>Bacteria</taxon>
        <taxon>Bacillati</taxon>
        <taxon>Actinomycetota</taxon>
        <taxon>Actinomycetes</taxon>
        <taxon>Micrococcales</taxon>
        <taxon>Microbacteriaceae</taxon>
        <taxon>Leucobacter</taxon>
    </lineage>
</organism>
<dbReference type="InterPro" id="IPR029069">
    <property type="entry name" value="HotDog_dom_sf"/>
</dbReference>
<dbReference type="SUPFAM" id="SSF54637">
    <property type="entry name" value="Thioesterase/thiol ester dehydrase-isomerase"/>
    <property type="match status" value="1"/>
</dbReference>
<keyword evidence="4" id="KW-1185">Reference proteome</keyword>
<evidence type="ECO:0000313" key="4">
    <source>
        <dbReference type="Proteomes" id="UP000319094"/>
    </source>
</evidence>
<evidence type="ECO:0000313" key="3">
    <source>
        <dbReference type="EMBL" id="TQL43386.1"/>
    </source>
</evidence>
<sequence length="259" mass="27603">MTASQPAYFRQLSATTFVATESTGGAWNPDEQHIAPAIGLLAHLLEQDHVGRGGELRMASLACDILGVLPIGEFTVEVSVIRPGRTIELVEAVLTAGGRVGVRARAWMLQTADTTGLSGTAFPDMPPLDSTPEYPFGTTWNGECVNTVMARRDCLGTGRARSWIRTDTQLIEGVAVSNQARLIGMLDFANGLVPRVNPLEIGFPNIDLNVSFFRAPAGDWLGLDTTVSFGPDSVGLTESVVHDENGPVGTLSQTLTIRA</sequence>
<dbReference type="AlphaFoldDB" id="A0A542Y5P9"/>
<dbReference type="InterPro" id="IPR049449">
    <property type="entry name" value="TesB_ACOT8-like_N"/>
</dbReference>
<dbReference type="OrthoDB" id="1413770at2"/>
<proteinExistence type="predicted"/>
<gene>
    <name evidence="3" type="ORF">FB468_1407</name>
</gene>
<feature type="domain" description="Acyl-CoA thioesterase-like N-terminal HotDog" evidence="1">
    <location>
        <begin position="26"/>
        <end position="108"/>
    </location>
</feature>
<dbReference type="EMBL" id="VFON01000001">
    <property type="protein sequence ID" value="TQL43386.1"/>
    <property type="molecule type" value="Genomic_DNA"/>
</dbReference>
<dbReference type="Proteomes" id="UP000319094">
    <property type="component" value="Unassembled WGS sequence"/>
</dbReference>
<evidence type="ECO:0000259" key="2">
    <source>
        <dbReference type="Pfam" id="PF20789"/>
    </source>
</evidence>
<dbReference type="InterPro" id="IPR042171">
    <property type="entry name" value="Acyl-CoA_hotdog"/>
</dbReference>
<dbReference type="Gene3D" id="2.40.160.210">
    <property type="entry name" value="Acyl-CoA thioesterase, double hotdog domain"/>
    <property type="match status" value="1"/>
</dbReference>
<dbReference type="Pfam" id="PF13622">
    <property type="entry name" value="4HBT_3"/>
    <property type="match status" value="1"/>
</dbReference>
<protein>
    <submittedName>
        <fullName evidence="3">Thioesterase superfamily protein</fullName>
    </submittedName>
</protein>
<name>A0A542Y5P9_9MICO</name>
<comment type="caution">
    <text evidence="3">The sequence shown here is derived from an EMBL/GenBank/DDBJ whole genome shotgun (WGS) entry which is preliminary data.</text>
</comment>
<evidence type="ECO:0000259" key="1">
    <source>
        <dbReference type="Pfam" id="PF13622"/>
    </source>
</evidence>
<dbReference type="Pfam" id="PF20789">
    <property type="entry name" value="4HBT_3C"/>
    <property type="match status" value="1"/>
</dbReference>
<reference evidence="3 4" key="1">
    <citation type="submission" date="2019-06" db="EMBL/GenBank/DDBJ databases">
        <title>Sequencing the genomes of 1000 actinobacteria strains.</title>
        <authorList>
            <person name="Klenk H.-P."/>
        </authorList>
    </citation>
    <scope>NUCLEOTIDE SEQUENCE [LARGE SCALE GENOMIC DNA]</scope>
    <source>
        <strain evidence="3 4">DSM 8803</strain>
    </source>
</reference>
<dbReference type="InterPro" id="IPR049450">
    <property type="entry name" value="ACOT8-like_C"/>
</dbReference>
<accession>A0A542Y5P9</accession>
<dbReference type="RefSeq" id="WP_141886710.1">
    <property type="nucleotide sequence ID" value="NZ_BAAAUY010000010.1"/>
</dbReference>
<feature type="domain" description="Acyl-CoA thioesterase-like C-terminal" evidence="2">
    <location>
        <begin position="152"/>
        <end position="256"/>
    </location>
</feature>